<dbReference type="SMART" id="SM00367">
    <property type="entry name" value="LRR_CC"/>
    <property type="match status" value="14"/>
</dbReference>
<feature type="domain" description="F-box" evidence="2">
    <location>
        <begin position="1"/>
        <end position="44"/>
    </location>
</feature>
<dbReference type="InterPro" id="IPR036047">
    <property type="entry name" value="F-box-like_dom_sf"/>
</dbReference>
<dbReference type="EMBL" id="HACG01013199">
    <property type="protein sequence ID" value="CEK60064.1"/>
    <property type="molecule type" value="Transcribed_RNA"/>
</dbReference>
<accession>A0A0B6YUU3</accession>
<dbReference type="InterPro" id="IPR006553">
    <property type="entry name" value="Leu-rich_rpt_Cys-con_subtyp"/>
</dbReference>
<dbReference type="Gene3D" id="3.80.10.10">
    <property type="entry name" value="Ribonuclease Inhibitor"/>
    <property type="match status" value="3"/>
</dbReference>
<dbReference type="Gene3D" id="1.20.1280.50">
    <property type="match status" value="1"/>
</dbReference>
<evidence type="ECO:0000256" key="1">
    <source>
        <dbReference type="ARBA" id="ARBA00022786"/>
    </source>
</evidence>
<dbReference type="InterPro" id="IPR001611">
    <property type="entry name" value="Leu-rich_rpt"/>
</dbReference>
<reference evidence="3" key="1">
    <citation type="submission" date="2014-12" db="EMBL/GenBank/DDBJ databases">
        <title>Insight into the proteome of Arion vulgaris.</title>
        <authorList>
            <person name="Aradska J."/>
            <person name="Bulat T."/>
            <person name="Smidak R."/>
            <person name="Sarate P."/>
            <person name="Gangsoo J."/>
            <person name="Sialana F."/>
            <person name="Bilban M."/>
            <person name="Lubec G."/>
        </authorList>
    </citation>
    <scope>NUCLEOTIDE SEQUENCE</scope>
    <source>
        <tissue evidence="3">Skin</tissue>
    </source>
</reference>
<evidence type="ECO:0000259" key="2">
    <source>
        <dbReference type="PROSITE" id="PS50181"/>
    </source>
</evidence>
<organism evidence="3">
    <name type="scientific">Arion vulgaris</name>
    <dbReference type="NCBI Taxonomy" id="1028688"/>
    <lineage>
        <taxon>Eukaryota</taxon>
        <taxon>Metazoa</taxon>
        <taxon>Spiralia</taxon>
        <taxon>Lophotrochozoa</taxon>
        <taxon>Mollusca</taxon>
        <taxon>Gastropoda</taxon>
        <taxon>Heterobranchia</taxon>
        <taxon>Euthyneura</taxon>
        <taxon>Panpulmonata</taxon>
        <taxon>Eupulmonata</taxon>
        <taxon>Stylommatophora</taxon>
        <taxon>Helicina</taxon>
        <taxon>Arionoidea</taxon>
        <taxon>Arionidae</taxon>
        <taxon>Arion</taxon>
    </lineage>
</organism>
<dbReference type="InterPro" id="IPR032675">
    <property type="entry name" value="LRR_dom_sf"/>
</dbReference>
<dbReference type="AlphaFoldDB" id="A0A0B6YUU3"/>
<dbReference type="PROSITE" id="PS50181">
    <property type="entry name" value="FBOX"/>
    <property type="match status" value="1"/>
</dbReference>
<keyword evidence="1" id="KW-0833">Ubl conjugation pathway</keyword>
<evidence type="ECO:0000313" key="3">
    <source>
        <dbReference type="EMBL" id="CEK60064.1"/>
    </source>
</evidence>
<dbReference type="SUPFAM" id="SSF52047">
    <property type="entry name" value="RNI-like"/>
    <property type="match status" value="3"/>
</dbReference>
<dbReference type="GO" id="GO:0031146">
    <property type="term" value="P:SCF-dependent proteasomal ubiquitin-dependent protein catabolic process"/>
    <property type="evidence" value="ECO:0007669"/>
    <property type="project" value="TreeGrafter"/>
</dbReference>
<dbReference type="InterPro" id="IPR001810">
    <property type="entry name" value="F-box_dom"/>
</dbReference>
<dbReference type="GO" id="GO:0019005">
    <property type="term" value="C:SCF ubiquitin ligase complex"/>
    <property type="evidence" value="ECO:0007669"/>
    <property type="project" value="TreeGrafter"/>
</dbReference>
<dbReference type="PANTHER" id="PTHR13318">
    <property type="entry name" value="PARTNER OF PAIRED, ISOFORM B-RELATED"/>
    <property type="match status" value="1"/>
</dbReference>
<sequence length="603" mass="67586">MDHLPEEIISRTFQYLSVSDRKEASLVCRSWYNASLHPMLQRDIIVRCKPLKSNNLPRVGFIRRKLTHLEFGDCDNRQMSEEAIVSLLRECPGLEYLDLSECNSLFLSGRLLSRESDVKTLMHNLVNVRVLKLDRVRHMTDVTFERLVSVMANLEHVSLSSANMIFGSGLFEINQISPAMLHFSTFLKFAQARADKLKNVDLSFTSVHDEAVGSLAKIKNLALDEISLKGCPEISDKGLKLLVGHQHSLKILDISYCKKLGNDSDFFATLANNLPQLHTLKMRKCTKVSQCDVTSLAGIGSLQTLEMGEIPRFFDKDLIKGLCCQGSRLTSLSLPFCPDIGDEFVIQLCKSSYNLIDLDLSSCPRLTDVSLHAITRNLISLQSLRLSCCREISDIGVLGYIPENGVVPRFSFDFDHDSCPCSRERDSKIFRKPTGLINDHKSCMHKAHISINNGDDLHMLSNLQSLRVLDLSYCPRITDHGIAEAVRFKELRSLSLNGLPKINDKAVRSIACHNTSLEDVKLTNNTMISDAAVVELLIHCLQLNSLDLTRCSALTNGCLKAITAYSKKLHHLDLSFNNMTVQAVAALQSYLPKTKIVFKPHIE</sequence>
<dbReference type="SUPFAM" id="SSF81383">
    <property type="entry name" value="F-box domain"/>
    <property type="match status" value="1"/>
</dbReference>
<dbReference type="Pfam" id="PF13516">
    <property type="entry name" value="LRR_6"/>
    <property type="match status" value="3"/>
</dbReference>
<proteinExistence type="predicted"/>
<gene>
    <name evidence="3" type="primary">ORF38310</name>
</gene>
<protein>
    <recommendedName>
        <fullName evidence="2">F-box domain-containing protein</fullName>
    </recommendedName>
</protein>
<dbReference type="Pfam" id="PF12937">
    <property type="entry name" value="F-box-like"/>
    <property type="match status" value="1"/>
</dbReference>
<name>A0A0B6YUU3_9EUPU</name>